<dbReference type="EMBL" id="FUYJ01000003">
    <property type="protein sequence ID" value="SKA97439.1"/>
    <property type="molecule type" value="Genomic_DNA"/>
</dbReference>
<dbReference type="AlphaFoldDB" id="A0A1T4Y6M5"/>
<organism evidence="1 2">
    <name type="scientific">Sporosarcina newyorkensis</name>
    <dbReference type="NCBI Taxonomy" id="759851"/>
    <lineage>
        <taxon>Bacteria</taxon>
        <taxon>Bacillati</taxon>
        <taxon>Bacillota</taxon>
        <taxon>Bacilli</taxon>
        <taxon>Bacillales</taxon>
        <taxon>Caryophanaceae</taxon>
        <taxon>Sporosarcina</taxon>
    </lineage>
</organism>
<gene>
    <name evidence="1" type="ORF">SAMN04244570_1864</name>
</gene>
<dbReference type="RefSeq" id="WP_009766278.1">
    <property type="nucleotide sequence ID" value="NZ_FUYJ01000003.1"/>
</dbReference>
<sequence>MNAVMGFASAAEQLQRYDAVRRRNAENAYERQSEFREHTNKTKEDLEALLRGVQEPVEQASEEKSRFQKLDAGQVKNIAIPLGNNLEETIDLWRDVRREAYSVPEPTTADYQLGSKASAKIAQAELQLALHNRAKTIRDQMSASNAVFTPLEVMTDTGADHIQKRYDNAFSAYSLQNQAKINHYQIESPAMNISV</sequence>
<evidence type="ECO:0000313" key="2">
    <source>
        <dbReference type="Proteomes" id="UP000190042"/>
    </source>
</evidence>
<keyword evidence="2" id="KW-1185">Reference proteome</keyword>
<accession>A0A1T4Y6M5</accession>
<proteinExistence type="predicted"/>
<dbReference type="Proteomes" id="UP000190042">
    <property type="component" value="Unassembled WGS sequence"/>
</dbReference>
<name>A0A1T4Y6M5_9BACL</name>
<reference evidence="2" key="1">
    <citation type="submission" date="2017-02" db="EMBL/GenBank/DDBJ databases">
        <authorList>
            <person name="Varghese N."/>
            <person name="Submissions S."/>
        </authorList>
    </citation>
    <scope>NUCLEOTIDE SEQUENCE [LARGE SCALE GENOMIC DNA]</scope>
    <source>
        <strain evidence="2">DSM 23966</strain>
    </source>
</reference>
<evidence type="ECO:0000313" key="1">
    <source>
        <dbReference type="EMBL" id="SKA97439.1"/>
    </source>
</evidence>
<protein>
    <submittedName>
        <fullName evidence="1">Uncharacterized protein</fullName>
    </submittedName>
</protein>